<protein>
    <submittedName>
        <fullName evidence="2">Putative nucleotidyltransferase of the DNA polymerase beta family</fullName>
    </submittedName>
</protein>
<dbReference type="EMBL" id="CP007493">
    <property type="protein sequence ID" value="AJB41949.1"/>
    <property type="molecule type" value="Genomic_DNA"/>
</dbReference>
<dbReference type="KEGG" id="tcb:TCARB_0899"/>
<proteinExistence type="predicted"/>
<dbReference type="SUPFAM" id="SSF81301">
    <property type="entry name" value="Nucleotidyltransferase"/>
    <property type="match status" value="1"/>
</dbReference>
<dbReference type="GO" id="GO:0016779">
    <property type="term" value="F:nucleotidyltransferase activity"/>
    <property type="evidence" value="ECO:0007669"/>
    <property type="project" value="InterPro"/>
</dbReference>
<dbReference type="Proteomes" id="UP000266720">
    <property type="component" value="Chromosome"/>
</dbReference>
<name>A0A3G1A575_9CREN</name>
<dbReference type="AlphaFoldDB" id="A0A3G1A575"/>
<evidence type="ECO:0000259" key="1">
    <source>
        <dbReference type="Pfam" id="PF01909"/>
    </source>
</evidence>
<dbReference type="RefSeq" id="WP_020963446.1">
    <property type="nucleotide sequence ID" value="NZ_CP007493.1"/>
</dbReference>
<feature type="domain" description="Polymerase nucleotidyl transferase" evidence="1">
    <location>
        <begin position="20"/>
        <end position="63"/>
    </location>
</feature>
<accession>A0A3G1A575</accession>
<gene>
    <name evidence="2" type="ORF">TCARB_0899</name>
</gene>
<reference evidence="3" key="1">
    <citation type="book" date="2010" name="EXTREMOPHILES" publisher="0:0-0">
        <title>Complete genome sequences of ten hyperthermophilic archaea reveal their metabolic capabilities and possible ecological roles.</title>
        <editorList>
            <person name="?"/>
        </editorList>
        <authorList>
            <person name="Ravin N.V."/>
            <person name="Mardanov A.V."/>
            <person name="Bonch-Osmolovskaya E.A."/>
            <person name="Skryabin K.G."/>
        </authorList>
    </citation>
    <scope>NUCLEOTIDE SEQUENCE [LARGE SCALE GENOMIC DNA]</scope>
    <source>
        <strain evidence="3">1505</strain>
    </source>
</reference>
<dbReference type="GeneID" id="16574445"/>
<dbReference type="PANTHER" id="PTHR37030">
    <property type="entry name" value="NUCLEOTIDYLTRANSFERASE"/>
    <property type="match status" value="1"/>
</dbReference>
<dbReference type="InterPro" id="IPR043519">
    <property type="entry name" value="NT_sf"/>
</dbReference>
<dbReference type="InterPro" id="IPR002934">
    <property type="entry name" value="Polymerase_NTP_transf_dom"/>
</dbReference>
<dbReference type="Gene3D" id="3.30.460.10">
    <property type="entry name" value="Beta Polymerase, domain 2"/>
    <property type="match status" value="1"/>
</dbReference>
<dbReference type="CDD" id="cd05403">
    <property type="entry name" value="NT_KNTase_like"/>
    <property type="match status" value="1"/>
</dbReference>
<organism evidence="2 3">
    <name type="scientific">Thermofilum adornatum 1505</name>
    <dbReference type="NCBI Taxonomy" id="697581"/>
    <lineage>
        <taxon>Archaea</taxon>
        <taxon>Thermoproteota</taxon>
        <taxon>Thermoprotei</taxon>
        <taxon>Thermofilales</taxon>
        <taxon>Thermofilaceae</taxon>
        <taxon>Thermofilum</taxon>
    </lineage>
</organism>
<dbReference type="STRING" id="697581.TCARB_0899"/>
<dbReference type="GeneID" id="25406323"/>
<evidence type="ECO:0000313" key="3">
    <source>
        <dbReference type="Proteomes" id="UP000266720"/>
    </source>
</evidence>
<evidence type="ECO:0000313" key="2">
    <source>
        <dbReference type="EMBL" id="AJB41949.1"/>
    </source>
</evidence>
<dbReference type="Pfam" id="PF01909">
    <property type="entry name" value="NTP_transf_2"/>
    <property type="match status" value="1"/>
</dbReference>
<keyword evidence="2" id="KW-0808">Transferase</keyword>
<sequence>MSSQYSLSLSSIGKYLDLARQVKEIVQGFDPEAEVYLFGSVVKGKMTASSDIDILVVTQRLEHKYDMIVAVYQRLDAPIELHVTDRKMFERWYLRFIDPGEIVKI</sequence>
<dbReference type="PANTHER" id="PTHR37030:SF3">
    <property type="entry name" value="POLYMERASE NUCLEOTIDYL TRANSFERASE DOMAIN-CONTAINING PROTEIN"/>
    <property type="match status" value="1"/>
</dbReference>